<evidence type="ECO:0000313" key="7">
    <source>
        <dbReference type="EMBL" id="WWC09780.1"/>
    </source>
</evidence>
<evidence type="ECO:0000259" key="4">
    <source>
        <dbReference type="PROSITE" id="PS50949"/>
    </source>
</evidence>
<proteinExistence type="predicted"/>
<dbReference type="RefSeq" id="WP_004860836.1">
    <property type="nucleotide sequence ID" value="NZ_ABDFAB020000001.1"/>
</dbReference>
<evidence type="ECO:0000313" key="6">
    <source>
        <dbReference type="EMBL" id="UXE36290.1"/>
    </source>
</evidence>
<organism evidence="5 8">
    <name type="scientific">Raoultella ornithinolytica</name>
    <name type="common">Klebsiella ornithinolytica</name>
    <dbReference type="NCBI Taxonomy" id="54291"/>
    <lineage>
        <taxon>Bacteria</taxon>
        <taxon>Pseudomonadati</taxon>
        <taxon>Pseudomonadota</taxon>
        <taxon>Gammaproteobacteria</taxon>
        <taxon>Enterobacterales</taxon>
        <taxon>Enterobacteriaceae</taxon>
        <taxon>Klebsiella/Raoultella group</taxon>
        <taxon>Raoultella</taxon>
    </lineage>
</organism>
<dbReference type="PaxDb" id="1286170-RORB6_08635"/>
<dbReference type="PRINTS" id="PR00035">
    <property type="entry name" value="HTHGNTR"/>
</dbReference>
<evidence type="ECO:0000313" key="9">
    <source>
        <dbReference type="Proteomes" id="UP001350972"/>
    </source>
</evidence>
<dbReference type="EMBL" id="CP145163">
    <property type="protein sequence ID" value="WWC09780.1"/>
    <property type="molecule type" value="Genomic_DNA"/>
</dbReference>
<dbReference type="SUPFAM" id="SSF64288">
    <property type="entry name" value="Chorismate lyase-like"/>
    <property type="match status" value="1"/>
</dbReference>
<dbReference type="AlphaFoldDB" id="A0A1Y6GIQ4"/>
<dbReference type="InterPro" id="IPR036388">
    <property type="entry name" value="WH-like_DNA-bd_sf"/>
</dbReference>
<dbReference type="GeneID" id="93754651"/>
<dbReference type="Proteomes" id="UP000229713">
    <property type="component" value="Unassembled WGS sequence"/>
</dbReference>
<dbReference type="SMART" id="SM00866">
    <property type="entry name" value="UTRA"/>
    <property type="match status" value="1"/>
</dbReference>
<accession>A0A1Y6GIQ4</accession>
<dbReference type="PANTHER" id="PTHR44846">
    <property type="entry name" value="MANNOSYL-D-GLYCERATE TRANSPORT/METABOLISM SYSTEM REPRESSOR MNGR-RELATED"/>
    <property type="match status" value="1"/>
</dbReference>
<evidence type="ECO:0000313" key="8">
    <source>
        <dbReference type="Proteomes" id="UP000229713"/>
    </source>
</evidence>
<dbReference type="GO" id="GO:0003677">
    <property type="term" value="F:DNA binding"/>
    <property type="evidence" value="ECO:0007669"/>
    <property type="project" value="UniProtKB-KW"/>
</dbReference>
<dbReference type="Pfam" id="PF07702">
    <property type="entry name" value="UTRA"/>
    <property type="match status" value="1"/>
</dbReference>
<dbReference type="SMART" id="SM00345">
    <property type="entry name" value="HTH_GNTR"/>
    <property type="match status" value="1"/>
</dbReference>
<dbReference type="Proteomes" id="UP001350972">
    <property type="component" value="Chromosome"/>
</dbReference>
<dbReference type="EMBL" id="CP104450">
    <property type="protein sequence ID" value="UXE36290.1"/>
    <property type="molecule type" value="Genomic_DNA"/>
</dbReference>
<dbReference type="InterPro" id="IPR036390">
    <property type="entry name" value="WH_DNA-bd_sf"/>
</dbReference>
<dbReference type="PANTHER" id="PTHR44846:SF1">
    <property type="entry name" value="MANNOSYL-D-GLYCERATE TRANSPORT_METABOLISM SYSTEM REPRESSOR MNGR-RELATED"/>
    <property type="match status" value="1"/>
</dbReference>
<reference evidence="6" key="2">
    <citation type="submission" date="2022-09" db="EMBL/GenBank/DDBJ databases">
        <title>Multidrug resistance Raoultella ornithinolytica Strain MQB_Silv_108.</title>
        <authorList>
            <person name="Quintela-Baluja M."/>
        </authorList>
    </citation>
    <scope>NUCLEOTIDE SEQUENCE</scope>
    <source>
        <strain evidence="6">MQB_Silv_108</strain>
    </source>
</reference>
<dbReference type="SUPFAM" id="SSF46785">
    <property type="entry name" value="Winged helix' DNA-binding domain"/>
    <property type="match status" value="1"/>
</dbReference>
<gene>
    <name evidence="5" type="ORF">CFY86_10750</name>
    <name evidence="7" type="ORF">LM286_15525</name>
    <name evidence="6" type="ORF">N2J37_17200</name>
</gene>
<reference evidence="5 8" key="1">
    <citation type="submission" date="2017-07" db="EMBL/GenBank/DDBJ databases">
        <title>Raoultella ornithinolytica strain HH3 draft genome.</title>
        <authorList>
            <person name="Duceppe M.-O."/>
            <person name="Huang H."/>
            <person name="Phipps-Todd B."/>
        </authorList>
    </citation>
    <scope>NUCLEOTIDE SEQUENCE [LARGE SCALE GENOMIC DNA]</scope>
    <source>
        <strain evidence="5 8">HH3</strain>
    </source>
</reference>
<dbReference type="Proteomes" id="UP001064206">
    <property type="component" value="Chromosome"/>
</dbReference>
<sequence>MNTTSHPGFYLDESSALPLYMQLVNAIKSAVAEGRLRPGDVLPSERALVEMLKIARGTARKALQQLLEEGVLIRNQGSGTFVAPQVRQSLPSLESFSEMAAASGGTAQSELVGYLRRLATQEERRALQLTDGQSEIVELTRLRKINGIAVSLQTAVLPAHLLDKISEMDESLYLHLETKGSPVLRATQHFRAVSTDSQLAYYLNIKQDEPLLLVTRIGFTSDDRPVEYTRTWCLNDYYDFTLELRRKAP</sequence>
<keyword evidence="2" id="KW-0238">DNA-binding</keyword>
<keyword evidence="1" id="KW-0805">Transcription regulation</keyword>
<dbReference type="InterPro" id="IPR050679">
    <property type="entry name" value="Bact_HTH_transcr_reg"/>
</dbReference>
<dbReference type="InterPro" id="IPR000524">
    <property type="entry name" value="Tscrpt_reg_HTH_GntR"/>
</dbReference>
<dbReference type="CDD" id="cd07377">
    <property type="entry name" value="WHTH_GntR"/>
    <property type="match status" value="1"/>
</dbReference>
<dbReference type="EMBL" id="NKYI01000018">
    <property type="protein sequence ID" value="PIK84174.1"/>
    <property type="molecule type" value="Genomic_DNA"/>
</dbReference>
<evidence type="ECO:0000256" key="3">
    <source>
        <dbReference type="ARBA" id="ARBA00023163"/>
    </source>
</evidence>
<protein>
    <submittedName>
        <fullName evidence="5">GntR family transcriptional regulator</fullName>
    </submittedName>
</protein>
<dbReference type="eggNOG" id="COG2188">
    <property type="taxonomic scope" value="Bacteria"/>
</dbReference>
<keyword evidence="9" id="KW-1185">Reference proteome</keyword>
<dbReference type="Gene3D" id="3.40.1410.10">
    <property type="entry name" value="Chorismate lyase-like"/>
    <property type="match status" value="1"/>
</dbReference>
<dbReference type="GO" id="GO:0045892">
    <property type="term" value="P:negative regulation of DNA-templated transcription"/>
    <property type="evidence" value="ECO:0007669"/>
    <property type="project" value="TreeGrafter"/>
</dbReference>
<dbReference type="Pfam" id="PF00392">
    <property type="entry name" value="GntR"/>
    <property type="match status" value="1"/>
</dbReference>
<dbReference type="PROSITE" id="PS50949">
    <property type="entry name" value="HTH_GNTR"/>
    <property type="match status" value="1"/>
</dbReference>
<dbReference type="InterPro" id="IPR011663">
    <property type="entry name" value="UTRA"/>
</dbReference>
<name>A0A1Y6GIQ4_RAOOR</name>
<reference evidence="7 9" key="3">
    <citation type="submission" date="2024-02" db="EMBL/GenBank/DDBJ databases">
        <title>Tn5403 promotes plasmid rearrangements and degradation of the Klebsiella pneumoniae carbapenemase (KPC) transposon Tn4401.</title>
        <authorList>
            <person name="Sheppard A.E."/>
            <person name="Barry K.E."/>
            <person name="Parikh H.I."/>
            <person name="Vegesana K."/>
            <person name="Sebra R."/>
            <person name="George S."/>
            <person name="Sanderson N.D."/>
            <person name="Stoesser N."/>
            <person name="Eyre D.W."/>
            <person name="Crook D.W."/>
            <person name="Walker A.S."/>
            <person name="Mathers A.J."/>
        </authorList>
    </citation>
    <scope>NUCLEOTIDE SEQUENCE [LARGE SCALE GENOMIC DNA]</scope>
    <source>
        <strain evidence="7 9">CAV1921</strain>
    </source>
</reference>
<keyword evidence="3" id="KW-0804">Transcription</keyword>
<evidence type="ECO:0000256" key="2">
    <source>
        <dbReference type="ARBA" id="ARBA00023125"/>
    </source>
</evidence>
<dbReference type="GO" id="GO:0003700">
    <property type="term" value="F:DNA-binding transcription factor activity"/>
    <property type="evidence" value="ECO:0007669"/>
    <property type="project" value="InterPro"/>
</dbReference>
<evidence type="ECO:0000313" key="5">
    <source>
        <dbReference type="EMBL" id="PIK84174.1"/>
    </source>
</evidence>
<evidence type="ECO:0000256" key="1">
    <source>
        <dbReference type="ARBA" id="ARBA00023015"/>
    </source>
</evidence>
<dbReference type="Gene3D" id="1.10.10.10">
    <property type="entry name" value="Winged helix-like DNA-binding domain superfamily/Winged helix DNA-binding domain"/>
    <property type="match status" value="1"/>
</dbReference>
<feature type="domain" description="HTH gntR-type" evidence="4">
    <location>
        <begin position="17"/>
        <end position="85"/>
    </location>
</feature>
<dbReference type="InterPro" id="IPR028978">
    <property type="entry name" value="Chorismate_lyase_/UTRA_dom_sf"/>
</dbReference>